<organism evidence="1">
    <name type="scientific">Arundo donax</name>
    <name type="common">Giant reed</name>
    <name type="synonym">Donax arundinaceus</name>
    <dbReference type="NCBI Taxonomy" id="35708"/>
    <lineage>
        <taxon>Eukaryota</taxon>
        <taxon>Viridiplantae</taxon>
        <taxon>Streptophyta</taxon>
        <taxon>Embryophyta</taxon>
        <taxon>Tracheophyta</taxon>
        <taxon>Spermatophyta</taxon>
        <taxon>Magnoliopsida</taxon>
        <taxon>Liliopsida</taxon>
        <taxon>Poales</taxon>
        <taxon>Poaceae</taxon>
        <taxon>PACMAD clade</taxon>
        <taxon>Arundinoideae</taxon>
        <taxon>Arundineae</taxon>
        <taxon>Arundo</taxon>
    </lineage>
</organism>
<name>A0A0A9BYC1_ARUDO</name>
<dbReference type="EMBL" id="GBRH01229574">
    <property type="protein sequence ID" value="JAD68321.1"/>
    <property type="molecule type" value="Transcribed_RNA"/>
</dbReference>
<reference evidence="1" key="1">
    <citation type="submission" date="2014-09" db="EMBL/GenBank/DDBJ databases">
        <authorList>
            <person name="Magalhaes I.L.F."/>
            <person name="Oliveira U."/>
            <person name="Santos F.R."/>
            <person name="Vidigal T.H.D.A."/>
            <person name="Brescovit A.D."/>
            <person name="Santos A.J."/>
        </authorList>
    </citation>
    <scope>NUCLEOTIDE SEQUENCE</scope>
    <source>
        <tissue evidence="1">Shoot tissue taken approximately 20 cm above the soil surface</tissue>
    </source>
</reference>
<evidence type="ECO:0000313" key="1">
    <source>
        <dbReference type="EMBL" id="JAD68321.1"/>
    </source>
</evidence>
<proteinExistence type="predicted"/>
<protein>
    <submittedName>
        <fullName evidence="1">Uncharacterized protein</fullName>
    </submittedName>
</protein>
<reference evidence="1" key="2">
    <citation type="journal article" date="2015" name="Data Brief">
        <title>Shoot transcriptome of the giant reed, Arundo donax.</title>
        <authorList>
            <person name="Barrero R.A."/>
            <person name="Guerrero F.D."/>
            <person name="Moolhuijzen P."/>
            <person name="Goolsby J.A."/>
            <person name="Tidwell J."/>
            <person name="Bellgard S.E."/>
            <person name="Bellgard M.I."/>
        </authorList>
    </citation>
    <scope>NUCLEOTIDE SEQUENCE</scope>
    <source>
        <tissue evidence="1">Shoot tissue taken approximately 20 cm above the soil surface</tissue>
    </source>
</reference>
<accession>A0A0A9BYC1</accession>
<dbReference type="AlphaFoldDB" id="A0A0A9BYC1"/>
<sequence>MDECTSCLSTSDMICVIPVQLIQYWLLHVHVFGISLHFITI</sequence>